<gene>
    <name evidence="2" type="ORF">NLI96_g7878</name>
</gene>
<protein>
    <recommendedName>
        <fullName evidence="4">F-box domain-containing protein</fullName>
    </recommendedName>
</protein>
<organism evidence="2 3">
    <name type="scientific">Meripilus lineatus</name>
    <dbReference type="NCBI Taxonomy" id="2056292"/>
    <lineage>
        <taxon>Eukaryota</taxon>
        <taxon>Fungi</taxon>
        <taxon>Dikarya</taxon>
        <taxon>Basidiomycota</taxon>
        <taxon>Agaricomycotina</taxon>
        <taxon>Agaricomycetes</taxon>
        <taxon>Polyporales</taxon>
        <taxon>Meripilaceae</taxon>
        <taxon>Meripilus</taxon>
    </lineage>
</organism>
<dbReference type="Gene3D" id="3.80.10.10">
    <property type="entry name" value="Ribonuclease Inhibitor"/>
    <property type="match status" value="1"/>
</dbReference>
<reference evidence="2" key="1">
    <citation type="submission" date="2022-07" db="EMBL/GenBank/DDBJ databases">
        <title>Genome Sequence of Physisporinus lineatus.</title>
        <authorList>
            <person name="Buettner E."/>
        </authorList>
    </citation>
    <scope>NUCLEOTIDE SEQUENCE</scope>
    <source>
        <strain evidence="2">VT162</strain>
    </source>
</reference>
<proteinExistence type="predicted"/>
<dbReference type="InterPro" id="IPR032675">
    <property type="entry name" value="LRR_dom_sf"/>
</dbReference>
<keyword evidence="3" id="KW-1185">Reference proteome</keyword>
<comment type="caution">
    <text evidence="2">The sequence shown here is derived from an EMBL/GenBank/DDBJ whole genome shotgun (WGS) entry which is preliminary data.</text>
</comment>
<sequence length="424" mass="47871">MSNKRPREGSLSSPVSAEEPDSHQTPSTPACAFLFANVFPLELVDYIGSFLWDSFATLQAVSLTCRDWHTTIRPCIFRALTINSEHRLKEVERLLDSEPTIAFWIRELRLKPDPSIALAGPGWGHILHPCAWMFRFPIILPWKLKKLRAIELIGIVEAGWKYRQMAMLLPKFSYFKTVKSLSFIDCRLPKGVIASFISVFPSMNELRVINTLDTADTNLNSSDKLPRLGAPQLTSLHLQGGDDVVDLESHGFLTWMDPRACLQRLKCLQIRLQHPANVRDFGRMLTVLGPSLQHLDLTISYTDVPDDSLPPAVAESLDCSNLLGLCTMHLKPLTHPAIHHFLSNVKSPILKNVQFSMCFPWIHCLKVKDYVDFDEHVSSASKALQEVLFLYTGPLKIDHVMDKVHKTFSKLSALNVIRVLKEGS</sequence>
<evidence type="ECO:0000313" key="3">
    <source>
        <dbReference type="Proteomes" id="UP001212997"/>
    </source>
</evidence>
<name>A0AAD5YGT8_9APHY</name>
<accession>A0AAD5YGT8</accession>
<feature type="region of interest" description="Disordered" evidence="1">
    <location>
        <begin position="1"/>
        <end position="24"/>
    </location>
</feature>
<dbReference type="EMBL" id="JANAWD010000338">
    <property type="protein sequence ID" value="KAJ3481125.1"/>
    <property type="molecule type" value="Genomic_DNA"/>
</dbReference>
<evidence type="ECO:0000256" key="1">
    <source>
        <dbReference type="SAM" id="MobiDB-lite"/>
    </source>
</evidence>
<dbReference type="SUPFAM" id="SSF52047">
    <property type="entry name" value="RNI-like"/>
    <property type="match status" value="1"/>
</dbReference>
<evidence type="ECO:0008006" key="4">
    <source>
        <dbReference type="Google" id="ProtNLM"/>
    </source>
</evidence>
<dbReference type="Proteomes" id="UP001212997">
    <property type="component" value="Unassembled WGS sequence"/>
</dbReference>
<dbReference type="AlphaFoldDB" id="A0AAD5YGT8"/>
<evidence type="ECO:0000313" key="2">
    <source>
        <dbReference type="EMBL" id="KAJ3481125.1"/>
    </source>
</evidence>